<keyword evidence="11" id="KW-1185">Reference proteome</keyword>
<dbReference type="PANTHER" id="PTHR23502">
    <property type="entry name" value="MAJOR FACILITATOR SUPERFAMILY"/>
    <property type="match status" value="1"/>
</dbReference>
<name>A0A1X7GKL4_9HYPH</name>
<feature type="transmembrane region" description="Helical" evidence="8">
    <location>
        <begin position="12"/>
        <end position="31"/>
    </location>
</feature>
<evidence type="ECO:0000256" key="3">
    <source>
        <dbReference type="ARBA" id="ARBA00022448"/>
    </source>
</evidence>
<dbReference type="PANTHER" id="PTHR23502:SF132">
    <property type="entry name" value="POLYAMINE TRANSPORTER 2-RELATED"/>
    <property type="match status" value="1"/>
</dbReference>
<dbReference type="CDD" id="cd17320">
    <property type="entry name" value="MFS_MdfA_MDR_like"/>
    <property type="match status" value="1"/>
</dbReference>
<keyword evidence="6 8" id="KW-1133">Transmembrane helix</keyword>
<protein>
    <recommendedName>
        <fullName evidence="8">Bcr/CflA family efflux transporter</fullName>
    </recommendedName>
</protein>
<dbReference type="EMBL" id="FXAF01000011">
    <property type="protein sequence ID" value="SMF71121.1"/>
    <property type="molecule type" value="Genomic_DNA"/>
</dbReference>
<dbReference type="InterPro" id="IPR036259">
    <property type="entry name" value="MFS_trans_sf"/>
</dbReference>
<dbReference type="Gene3D" id="1.20.1720.10">
    <property type="entry name" value="Multidrug resistance protein D"/>
    <property type="match status" value="1"/>
</dbReference>
<feature type="transmembrane region" description="Helical" evidence="8">
    <location>
        <begin position="345"/>
        <end position="366"/>
    </location>
</feature>
<dbReference type="InterPro" id="IPR004812">
    <property type="entry name" value="Efflux_drug-R_Bcr/CmlA"/>
</dbReference>
<evidence type="ECO:0000313" key="10">
    <source>
        <dbReference type="EMBL" id="SMF71121.1"/>
    </source>
</evidence>
<keyword evidence="4" id="KW-1003">Cell membrane</keyword>
<dbReference type="InterPro" id="IPR020846">
    <property type="entry name" value="MFS_dom"/>
</dbReference>
<dbReference type="GO" id="GO:0005886">
    <property type="term" value="C:plasma membrane"/>
    <property type="evidence" value="ECO:0007669"/>
    <property type="project" value="UniProtKB-SubCell"/>
</dbReference>
<feature type="transmembrane region" description="Helical" evidence="8">
    <location>
        <begin position="51"/>
        <end position="70"/>
    </location>
</feature>
<dbReference type="OrthoDB" id="9800416at2"/>
<feature type="domain" description="Major facilitator superfamily (MFS) profile" evidence="9">
    <location>
        <begin position="16"/>
        <end position="400"/>
    </location>
</feature>
<evidence type="ECO:0000256" key="1">
    <source>
        <dbReference type="ARBA" id="ARBA00004651"/>
    </source>
</evidence>
<evidence type="ECO:0000256" key="6">
    <source>
        <dbReference type="ARBA" id="ARBA00022989"/>
    </source>
</evidence>
<keyword evidence="5 8" id="KW-0812">Transmembrane</keyword>
<evidence type="ECO:0000256" key="8">
    <source>
        <dbReference type="RuleBase" id="RU365088"/>
    </source>
</evidence>
<proteinExistence type="inferred from homology"/>
<feature type="transmembrane region" description="Helical" evidence="8">
    <location>
        <begin position="245"/>
        <end position="265"/>
    </location>
</feature>
<dbReference type="AlphaFoldDB" id="A0A1X7GKL4"/>
<feature type="transmembrane region" description="Helical" evidence="8">
    <location>
        <begin position="107"/>
        <end position="127"/>
    </location>
</feature>
<feature type="transmembrane region" description="Helical" evidence="8">
    <location>
        <begin position="169"/>
        <end position="192"/>
    </location>
</feature>
<comment type="subcellular location">
    <subcellularLocation>
        <location evidence="8">Cell inner membrane</location>
        <topology evidence="8">Multi-pass membrane protein</topology>
    </subcellularLocation>
    <subcellularLocation>
        <location evidence="1">Cell membrane</location>
        <topology evidence="1">Multi-pass membrane protein</topology>
    </subcellularLocation>
</comment>
<gene>
    <name evidence="10" type="ORF">SAMN02982989_3970</name>
</gene>
<evidence type="ECO:0000256" key="7">
    <source>
        <dbReference type="ARBA" id="ARBA00023136"/>
    </source>
</evidence>
<feature type="transmembrane region" description="Helical" evidence="8">
    <location>
        <begin position="82"/>
        <end position="101"/>
    </location>
</feature>
<evidence type="ECO:0000256" key="2">
    <source>
        <dbReference type="ARBA" id="ARBA00006236"/>
    </source>
</evidence>
<keyword evidence="7 8" id="KW-0472">Membrane</keyword>
<dbReference type="PROSITE" id="PS50850">
    <property type="entry name" value="MFS"/>
    <property type="match status" value="1"/>
</dbReference>
<reference evidence="11" key="1">
    <citation type="submission" date="2017-04" db="EMBL/GenBank/DDBJ databases">
        <authorList>
            <person name="Varghese N."/>
            <person name="Submissions S."/>
        </authorList>
    </citation>
    <scope>NUCLEOTIDE SEQUENCE [LARGE SCALE GENOMIC DNA]</scope>
    <source>
        <strain evidence="11">B4P</strain>
    </source>
</reference>
<comment type="similarity">
    <text evidence="2 8">Belongs to the major facilitator superfamily. Bcr/CmlA family.</text>
</comment>
<dbReference type="Pfam" id="PF07690">
    <property type="entry name" value="MFS_1"/>
    <property type="match status" value="1"/>
</dbReference>
<sequence>MPTRNPHAWTYNLPAALMLLAPFNLLASLGMDIYLPVVPAMPGILGTTPTVIQLTLTLYMIVLGVGQLLFGPLSDRLGRRPVLLAGALIFAIASLALAATSSGVPFLALRLLQAIGASAMLVALFATIRDVYAEKPESVVIYSLMNAMLAFVPALGPIAGAVIAQEFGWRGVFLALGIPALAMLPIVLSCWHETRVLRPGAHGTAFGPILKNPAFRAYTLGFGTAMGSFFVFFSTAPRVLMENAGFSGLEFSLAFATVAAAMIVTTRFAKQLVKRWGIGGSALRGMVLLICGAVLLFLGQICLGPSFWSFIPPMWVCAAGIVVTTSVTANGALRDFHDAAGSAVALHFCLQSIIVGVAGTAFVVMLDGDTGWPLIAYTFSMASVTVLALLRVKASVPGLRRA</sequence>
<organism evidence="10 11">
    <name type="scientific">Xaviernesmea oryzae</name>
    <dbReference type="NCBI Taxonomy" id="464029"/>
    <lineage>
        <taxon>Bacteria</taxon>
        <taxon>Pseudomonadati</taxon>
        <taxon>Pseudomonadota</taxon>
        <taxon>Alphaproteobacteria</taxon>
        <taxon>Hyphomicrobiales</taxon>
        <taxon>Rhizobiaceae</taxon>
        <taxon>Rhizobium/Agrobacterium group</taxon>
        <taxon>Xaviernesmea</taxon>
    </lineage>
</organism>
<dbReference type="STRING" id="464029.SAMN02982989_3970"/>
<evidence type="ECO:0000256" key="5">
    <source>
        <dbReference type="ARBA" id="ARBA00022692"/>
    </source>
</evidence>
<evidence type="ECO:0000256" key="4">
    <source>
        <dbReference type="ARBA" id="ARBA00022475"/>
    </source>
</evidence>
<dbReference type="SUPFAM" id="SSF103473">
    <property type="entry name" value="MFS general substrate transporter"/>
    <property type="match status" value="1"/>
</dbReference>
<feature type="transmembrane region" description="Helical" evidence="8">
    <location>
        <begin position="313"/>
        <end position="333"/>
    </location>
</feature>
<dbReference type="InterPro" id="IPR011701">
    <property type="entry name" value="MFS"/>
</dbReference>
<keyword evidence="8" id="KW-0997">Cell inner membrane</keyword>
<feature type="transmembrane region" description="Helical" evidence="8">
    <location>
        <begin position="286"/>
        <end position="307"/>
    </location>
</feature>
<accession>A0A1X7GKL4</accession>
<feature type="transmembrane region" description="Helical" evidence="8">
    <location>
        <begin position="372"/>
        <end position="392"/>
    </location>
</feature>
<feature type="transmembrane region" description="Helical" evidence="8">
    <location>
        <begin position="213"/>
        <end position="233"/>
    </location>
</feature>
<dbReference type="Proteomes" id="UP000192903">
    <property type="component" value="Unassembled WGS sequence"/>
</dbReference>
<dbReference type="NCBIfam" id="NF033134">
    <property type="entry name" value="cmlA_floR"/>
    <property type="match status" value="1"/>
</dbReference>
<dbReference type="NCBIfam" id="TIGR00710">
    <property type="entry name" value="efflux_Bcr_CflA"/>
    <property type="match status" value="1"/>
</dbReference>
<dbReference type="RefSeq" id="WP_085424593.1">
    <property type="nucleotide sequence ID" value="NZ_FXAF01000011.1"/>
</dbReference>
<evidence type="ECO:0000259" key="9">
    <source>
        <dbReference type="PROSITE" id="PS50850"/>
    </source>
</evidence>
<evidence type="ECO:0000313" key="11">
    <source>
        <dbReference type="Proteomes" id="UP000192903"/>
    </source>
</evidence>
<keyword evidence="3 8" id="KW-0813">Transport</keyword>
<dbReference type="GO" id="GO:0042910">
    <property type="term" value="F:xenobiotic transmembrane transporter activity"/>
    <property type="evidence" value="ECO:0007669"/>
    <property type="project" value="InterPro"/>
</dbReference>
<feature type="transmembrane region" description="Helical" evidence="8">
    <location>
        <begin position="139"/>
        <end position="163"/>
    </location>
</feature>
<dbReference type="GO" id="GO:1990961">
    <property type="term" value="P:xenobiotic detoxification by transmembrane export across the plasma membrane"/>
    <property type="evidence" value="ECO:0007669"/>
    <property type="project" value="InterPro"/>
</dbReference>